<dbReference type="Gene3D" id="3.40.50.720">
    <property type="entry name" value="NAD(P)-binding Rossmann-like Domain"/>
    <property type="match status" value="1"/>
</dbReference>
<dbReference type="InterPro" id="IPR020904">
    <property type="entry name" value="Sc_DH/Rdtase_CS"/>
</dbReference>
<dbReference type="PANTHER" id="PTHR42879">
    <property type="entry name" value="3-OXOACYL-(ACYL-CARRIER-PROTEIN) REDUCTASE"/>
    <property type="match status" value="1"/>
</dbReference>
<dbReference type="GO" id="GO:0032787">
    <property type="term" value="P:monocarboxylic acid metabolic process"/>
    <property type="evidence" value="ECO:0007669"/>
    <property type="project" value="UniProtKB-ARBA"/>
</dbReference>
<gene>
    <name evidence="2" type="ORF">BHK69_29605</name>
</gene>
<organism evidence="2 3">
    <name type="scientific">Bosea vaviloviae</name>
    <dbReference type="NCBI Taxonomy" id="1526658"/>
    <lineage>
        <taxon>Bacteria</taxon>
        <taxon>Pseudomonadati</taxon>
        <taxon>Pseudomonadota</taxon>
        <taxon>Alphaproteobacteria</taxon>
        <taxon>Hyphomicrobiales</taxon>
        <taxon>Boseaceae</taxon>
        <taxon>Bosea</taxon>
    </lineage>
</organism>
<evidence type="ECO:0000313" key="3">
    <source>
        <dbReference type="Proteomes" id="UP000094969"/>
    </source>
</evidence>
<reference evidence="2 3" key="1">
    <citation type="journal article" date="2015" name="Antonie Van Leeuwenhoek">
        <title>Bosea vaviloviae sp. nov., a new species of slow-growing rhizobia isolated from nodules of the relict species Vavilovia formosa (Stev.) Fed.</title>
        <authorList>
            <person name="Safronova V.I."/>
            <person name="Kuznetsova I.G."/>
            <person name="Sazanova A.L."/>
            <person name="Kimeklis A.K."/>
            <person name="Belimov A.A."/>
            <person name="Andronov E.E."/>
            <person name="Pinaev A.G."/>
            <person name="Chizhevskaya E.P."/>
            <person name="Pukhaev A.R."/>
            <person name="Popov K.P."/>
            <person name="Willems A."/>
            <person name="Tikhonovich I.A."/>
        </authorList>
    </citation>
    <scope>NUCLEOTIDE SEQUENCE [LARGE SCALE GENOMIC DNA]</scope>
    <source>
        <strain evidence="2 3">Vaf18</strain>
        <plasmid evidence="2">unnamed1</plasmid>
    </source>
</reference>
<name>A0A1D7UBZ6_9HYPH</name>
<geneLocation type="plasmid" evidence="2 3">
    <name>unnamed1</name>
</geneLocation>
<protein>
    <submittedName>
        <fullName evidence="2">3-oxoacyl-ACP reductase</fullName>
    </submittedName>
</protein>
<keyword evidence="2" id="KW-0614">Plasmid</keyword>
<dbReference type="InterPro" id="IPR002347">
    <property type="entry name" value="SDR_fam"/>
</dbReference>
<dbReference type="Pfam" id="PF13561">
    <property type="entry name" value="adh_short_C2"/>
    <property type="match status" value="1"/>
</dbReference>
<accession>A0A1D7UBZ6</accession>
<keyword evidence="3" id="KW-1185">Reference proteome</keyword>
<dbReference type="Proteomes" id="UP000094969">
    <property type="component" value="Plasmid unnamed1"/>
</dbReference>
<dbReference type="OrthoDB" id="9803333at2"/>
<dbReference type="InterPro" id="IPR036291">
    <property type="entry name" value="NAD(P)-bd_dom_sf"/>
</dbReference>
<dbReference type="KEGG" id="bvv:BHK69_29605"/>
<proteinExistence type="inferred from homology"/>
<dbReference type="AlphaFoldDB" id="A0A1D7UBZ6"/>
<dbReference type="RefSeq" id="WP_069694073.1">
    <property type="nucleotide sequence ID" value="NZ_CP017148.1"/>
</dbReference>
<dbReference type="InterPro" id="IPR050259">
    <property type="entry name" value="SDR"/>
</dbReference>
<dbReference type="PRINTS" id="PR00081">
    <property type="entry name" value="GDHRDH"/>
</dbReference>
<dbReference type="PRINTS" id="PR00080">
    <property type="entry name" value="SDRFAMILY"/>
</dbReference>
<dbReference type="FunFam" id="3.40.50.720:FF:000084">
    <property type="entry name" value="Short-chain dehydrogenase reductase"/>
    <property type="match status" value="1"/>
</dbReference>
<dbReference type="EMBL" id="CP017148">
    <property type="protein sequence ID" value="AOO84890.1"/>
    <property type="molecule type" value="Genomic_DNA"/>
</dbReference>
<dbReference type="PROSITE" id="PS00061">
    <property type="entry name" value="ADH_SHORT"/>
    <property type="match status" value="1"/>
</dbReference>
<sequence>MSISGNLTDLAGQTAIVTGGARGLGLGIAQRLAVAGCHVALWDVNFSSFDGDNAGFVPILEQKVDVSDAAAVDVAFAEVVAKAGQVEILVNNAGINGPIHAVSDYPIEAWQRVLAIDLNGVFHGCRSAVPHMRERGYGRIVNVASIAGKEGNPGGSAYAAAKGGVIAFSKSLAKELATSGILVNCIAPTMAETELLQEMTPEFIATIRSKIPMARFLRIEEVAEMVAWIASPACSFTTGFTFDLTGGRATY</sequence>
<dbReference type="PANTHER" id="PTHR42879:SF2">
    <property type="entry name" value="3-OXOACYL-[ACYL-CARRIER-PROTEIN] REDUCTASE FABG"/>
    <property type="match status" value="1"/>
</dbReference>
<evidence type="ECO:0000256" key="1">
    <source>
        <dbReference type="ARBA" id="ARBA00006484"/>
    </source>
</evidence>
<comment type="similarity">
    <text evidence="1">Belongs to the short-chain dehydrogenases/reductases (SDR) family.</text>
</comment>
<dbReference type="SUPFAM" id="SSF51735">
    <property type="entry name" value="NAD(P)-binding Rossmann-fold domains"/>
    <property type="match status" value="1"/>
</dbReference>
<evidence type="ECO:0000313" key="2">
    <source>
        <dbReference type="EMBL" id="AOO84890.1"/>
    </source>
</evidence>